<evidence type="ECO:0000313" key="1">
    <source>
        <dbReference type="EMBL" id="CAG6775875.1"/>
    </source>
</evidence>
<reference evidence="1" key="1">
    <citation type="submission" date="2021-05" db="EMBL/GenBank/DDBJ databases">
        <authorList>
            <person name="Alioto T."/>
            <person name="Alioto T."/>
            <person name="Gomez Garrido J."/>
        </authorList>
    </citation>
    <scope>NUCLEOTIDE SEQUENCE</scope>
</reference>
<organism evidence="1">
    <name type="scientific">Cacopsylla melanoneura</name>
    <dbReference type="NCBI Taxonomy" id="428564"/>
    <lineage>
        <taxon>Eukaryota</taxon>
        <taxon>Metazoa</taxon>
        <taxon>Ecdysozoa</taxon>
        <taxon>Arthropoda</taxon>
        <taxon>Hexapoda</taxon>
        <taxon>Insecta</taxon>
        <taxon>Pterygota</taxon>
        <taxon>Neoptera</taxon>
        <taxon>Paraneoptera</taxon>
        <taxon>Hemiptera</taxon>
        <taxon>Sternorrhyncha</taxon>
        <taxon>Psylloidea</taxon>
        <taxon>Psyllidae</taxon>
        <taxon>Psyllinae</taxon>
        <taxon>Cacopsylla</taxon>
    </lineage>
</organism>
<dbReference type="AlphaFoldDB" id="A0A8D9F5C5"/>
<proteinExistence type="predicted"/>
<name>A0A8D9F5C5_9HEMI</name>
<dbReference type="EMBL" id="HBUF01599989">
    <property type="protein sequence ID" value="CAG6775875.1"/>
    <property type="molecule type" value="Transcribed_RNA"/>
</dbReference>
<sequence length="114" mass="13226">MLYFDLGMTKELPNVHTKSLSVSLVRSDGTNIRKSMLKTGHHTYTILYIQSKLLRKYDVSSFVTLLTTKQVVARSENSYGIMHLPDMHQCDCRRTLNFIEKLIKKRTRNLSGMM</sequence>
<protein>
    <submittedName>
        <fullName evidence="1">Uncharacterized protein</fullName>
    </submittedName>
</protein>
<accession>A0A8D9F5C5</accession>